<organism evidence="1 2">
    <name type="scientific">Nonlabens dokdonensis</name>
    <dbReference type="NCBI Taxonomy" id="328515"/>
    <lineage>
        <taxon>Bacteria</taxon>
        <taxon>Pseudomonadati</taxon>
        <taxon>Bacteroidota</taxon>
        <taxon>Flavobacteriia</taxon>
        <taxon>Flavobacteriales</taxon>
        <taxon>Flavobacteriaceae</taxon>
        <taxon>Nonlabens</taxon>
    </lineage>
</organism>
<dbReference type="RefSeq" id="WP_015363392.1">
    <property type="nucleotide sequence ID" value="NZ_QKZR01000009.1"/>
</dbReference>
<evidence type="ECO:0000313" key="1">
    <source>
        <dbReference type="EMBL" id="PZX36669.1"/>
    </source>
</evidence>
<reference evidence="1 2" key="1">
    <citation type="submission" date="2018-06" db="EMBL/GenBank/DDBJ databases">
        <title>Genomic Encyclopedia of Archaeal and Bacterial Type Strains, Phase II (KMG-II): from individual species to whole genera.</title>
        <authorList>
            <person name="Goeker M."/>
        </authorList>
    </citation>
    <scope>NUCLEOTIDE SEQUENCE [LARGE SCALE GENOMIC DNA]</scope>
    <source>
        <strain evidence="1 2">DSM 17205</strain>
    </source>
</reference>
<comment type="caution">
    <text evidence="1">The sequence shown here is derived from an EMBL/GenBank/DDBJ whole genome shotgun (WGS) entry which is preliminary data.</text>
</comment>
<gene>
    <name evidence="1" type="ORF">LX97_03426</name>
</gene>
<protein>
    <recommendedName>
        <fullName evidence="3">DUF4468 domain-containing protein</fullName>
    </recommendedName>
</protein>
<dbReference type="Proteomes" id="UP000248584">
    <property type="component" value="Unassembled WGS sequence"/>
</dbReference>
<evidence type="ECO:0008006" key="3">
    <source>
        <dbReference type="Google" id="ProtNLM"/>
    </source>
</evidence>
<name>A0ABX5PTS6_9FLAO</name>
<keyword evidence="2" id="KW-1185">Reference proteome</keyword>
<sequence>MNFTIRTLCILISCITTAQKIPENAKSLISDQERQKIDSVKTIDWLSYDYEYLDQNFHIQVPHEVFQKGLTDGKFIKERITKYSDSLSVVLSVELKDQVATRIAGMQINYSWERLGWNLLMTASQAQELGTVLNFDLPYQVKKYLENTSNQDAKRLEILNNLRTRVAQLEQVTEDVNDLSLKNLFNRAFRYSPERLNKVKEIHAARKATKVKK</sequence>
<dbReference type="EMBL" id="QKZR01000009">
    <property type="protein sequence ID" value="PZX36669.1"/>
    <property type="molecule type" value="Genomic_DNA"/>
</dbReference>
<proteinExistence type="predicted"/>
<evidence type="ECO:0000313" key="2">
    <source>
        <dbReference type="Proteomes" id="UP000248584"/>
    </source>
</evidence>
<accession>A0ABX5PTS6</accession>